<reference evidence="1" key="1">
    <citation type="submission" date="2021-07" db="EMBL/GenBank/DDBJ databases">
        <title>Draft genome of Mortierella alpina, strain LL118, isolated from an aspen leaf litter sample.</title>
        <authorList>
            <person name="Yang S."/>
            <person name="Vinatzer B.A."/>
        </authorList>
    </citation>
    <scope>NUCLEOTIDE SEQUENCE</scope>
    <source>
        <strain evidence="1">LL118</strain>
    </source>
</reference>
<protein>
    <submittedName>
        <fullName evidence="1">Uncharacterized protein</fullName>
    </submittedName>
</protein>
<sequence length="96" mass="10886">SLLDHVQSLLLVQEHLRNFYASRMFKIKGYHRKTAIKATLNRAVDRIIGASGLTEKWDPDKGPRPIFVVGDGNFGSSKGPALHQQFVSHLKKRPRH</sequence>
<proteinExistence type="predicted"/>
<accession>A0A9P8AAH2</accession>
<dbReference type="EMBL" id="JAIFTL010000042">
    <property type="protein sequence ID" value="KAG9325349.1"/>
    <property type="molecule type" value="Genomic_DNA"/>
</dbReference>
<gene>
    <name evidence="1" type="ORF">KVV02_004124</name>
</gene>
<evidence type="ECO:0000313" key="2">
    <source>
        <dbReference type="Proteomes" id="UP000717515"/>
    </source>
</evidence>
<dbReference type="AlphaFoldDB" id="A0A9P8AAH2"/>
<organism evidence="1 2">
    <name type="scientific">Mortierella alpina</name>
    <name type="common">Oleaginous fungus</name>
    <name type="synonym">Mortierella renispora</name>
    <dbReference type="NCBI Taxonomy" id="64518"/>
    <lineage>
        <taxon>Eukaryota</taxon>
        <taxon>Fungi</taxon>
        <taxon>Fungi incertae sedis</taxon>
        <taxon>Mucoromycota</taxon>
        <taxon>Mortierellomycotina</taxon>
        <taxon>Mortierellomycetes</taxon>
        <taxon>Mortierellales</taxon>
        <taxon>Mortierellaceae</taxon>
        <taxon>Mortierella</taxon>
    </lineage>
</organism>
<dbReference type="Proteomes" id="UP000717515">
    <property type="component" value="Unassembled WGS sequence"/>
</dbReference>
<feature type="non-terminal residue" evidence="1">
    <location>
        <position position="1"/>
    </location>
</feature>
<evidence type="ECO:0000313" key="1">
    <source>
        <dbReference type="EMBL" id="KAG9325349.1"/>
    </source>
</evidence>
<name>A0A9P8AAH2_MORAP</name>
<comment type="caution">
    <text evidence="1">The sequence shown here is derived from an EMBL/GenBank/DDBJ whole genome shotgun (WGS) entry which is preliminary data.</text>
</comment>